<proteinExistence type="predicted"/>
<dbReference type="AlphaFoldDB" id="D5JEH8"/>
<evidence type="ECO:0000313" key="1">
    <source>
        <dbReference type="EMBL" id="ADE60756.1"/>
    </source>
</evidence>
<accession>D5JEH8</accession>
<keyword evidence="1" id="KW-0614">Plasmid</keyword>
<dbReference type="EMBL" id="GU272159">
    <property type="protein sequence ID" value="ADE60756.1"/>
    <property type="molecule type" value="Genomic_DNA"/>
</dbReference>
<gene>
    <name evidence="1" type="ORF">repV1-ORF1</name>
</gene>
<name>D5JEH8_9VIBR</name>
<reference evidence="1" key="1">
    <citation type="journal article" date="2010" name="J. Microbiol. Biotechnol.">
        <title>A new ColE1-like plasmid group revealed by comparative analysis of the replication proficient fragments of Vibrionaceae plasmids.</title>
        <authorList>
            <person name="Pan L."/>
            <person name="Leung P.C."/>
            <person name="Gu J.D."/>
        </authorList>
    </citation>
    <scope>NUCLEOTIDE SEQUENCE</scope>
    <source>
        <strain evidence="1">VP1</strain>
        <plasmid evidence="1">pV1</plasmid>
    </source>
</reference>
<sequence>MLAYYFKSSVQRLGIEGKFKTGKGLMWTMVDGQADHTLTHNRPKRSRAHSVCAPRAIRFFFAFERQNSEGKESTSQRGQAEASAENAYFGCADPLPIPTLF</sequence>
<geneLocation type="plasmid" evidence="1">
    <name>pV1</name>
</geneLocation>
<organism evidence="1">
    <name type="scientific">Vibrio sp. VP1(2010)</name>
    <dbReference type="NCBI Taxonomy" id="749330"/>
    <lineage>
        <taxon>Bacteria</taxon>
        <taxon>Pseudomonadati</taxon>
        <taxon>Pseudomonadota</taxon>
        <taxon>Gammaproteobacteria</taxon>
        <taxon>Vibrionales</taxon>
        <taxon>Vibrionaceae</taxon>
        <taxon>Vibrio</taxon>
    </lineage>
</organism>
<protein>
    <submittedName>
        <fullName evidence="1">Uncharacterized protein</fullName>
    </submittedName>
</protein>